<evidence type="ECO:0000313" key="1">
    <source>
        <dbReference type="EMBL" id="RHF82030.1"/>
    </source>
</evidence>
<gene>
    <name evidence="1" type="ORF">DW656_12145</name>
</gene>
<dbReference type="AlphaFoldDB" id="A0A3R6FIN6"/>
<protein>
    <submittedName>
        <fullName evidence="1">Uncharacterized protein</fullName>
    </submittedName>
</protein>
<accession>A0A3R6FIN6</accession>
<sequence length="140" mass="16404">MEEVKKILKNQLDREKESIKRELTLSNLDAIYKITGTLCNIHELECAEMPTVLSEASENLIKKYSNGKYDKNIDELYNRYILAKEAYKENGDQAHRDKLMECVGRLMVEIYDMLSSMVMDSDFADERKEIQKQIRKLADM</sequence>
<dbReference type="EMBL" id="QRHO01000018">
    <property type="protein sequence ID" value="RHF82030.1"/>
    <property type="molecule type" value="Genomic_DNA"/>
</dbReference>
<organism evidence="1 2">
    <name type="scientific">Coprococcus comes</name>
    <dbReference type="NCBI Taxonomy" id="410072"/>
    <lineage>
        <taxon>Bacteria</taxon>
        <taxon>Bacillati</taxon>
        <taxon>Bacillota</taxon>
        <taxon>Clostridia</taxon>
        <taxon>Lachnospirales</taxon>
        <taxon>Lachnospiraceae</taxon>
        <taxon>Coprococcus</taxon>
    </lineage>
</organism>
<name>A0A3R6FIN6_9FIRM</name>
<evidence type="ECO:0000313" key="2">
    <source>
        <dbReference type="Proteomes" id="UP000284579"/>
    </source>
</evidence>
<dbReference type="RefSeq" id="WP_118199325.1">
    <property type="nucleotide sequence ID" value="NZ_QRHO01000018.1"/>
</dbReference>
<comment type="caution">
    <text evidence="1">The sequence shown here is derived from an EMBL/GenBank/DDBJ whole genome shotgun (WGS) entry which is preliminary data.</text>
</comment>
<dbReference type="Proteomes" id="UP000284579">
    <property type="component" value="Unassembled WGS sequence"/>
</dbReference>
<reference evidence="1 2" key="1">
    <citation type="submission" date="2018-08" db="EMBL/GenBank/DDBJ databases">
        <title>A genome reference for cultivated species of the human gut microbiota.</title>
        <authorList>
            <person name="Zou Y."/>
            <person name="Xue W."/>
            <person name="Luo G."/>
        </authorList>
    </citation>
    <scope>NUCLEOTIDE SEQUENCE [LARGE SCALE GENOMIC DNA]</scope>
    <source>
        <strain evidence="1 2">AM23-3</strain>
    </source>
</reference>
<proteinExistence type="predicted"/>